<keyword evidence="1" id="KW-0378">Hydrolase</keyword>
<dbReference type="NCBIfam" id="TIGR04122">
    <property type="entry name" value="Xnuc_lig_assoc"/>
    <property type="match status" value="1"/>
</dbReference>
<dbReference type="PANTHER" id="PTHR11203:SF49">
    <property type="entry name" value="BLL1145 PROTEIN"/>
    <property type="match status" value="1"/>
</dbReference>
<dbReference type="EC" id="3.1.-.-" evidence="1"/>
<reference evidence="2" key="1">
    <citation type="journal article" date="2019" name="Int. J. Syst. Evol. Microbiol.">
        <title>The Global Catalogue of Microorganisms (GCM) 10K type strain sequencing project: providing services to taxonomists for standard genome sequencing and annotation.</title>
        <authorList>
            <consortium name="The Broad Institute Genomics Platform"/>
            <consortium name="The Broad Institute Genome Sequencing Center for Infectious Disease"/>
            <person name="Wu L."/>
            <person name="Ma J."/>
        </authorList>
    </citation>
    <scope>NUCLEOTIDE SEQUENCE [LARGE SCALE GENOMIC DNA]</scope>
    <source>
        <strain evidence="2">CECT 7706</strain>
    </source>
</reference>
<keyword evidence="2" id="KW-1185">Reference proteome</keyword>
<protein>
    <submittedName>
        <fullName evidence="1">Ligase-associated DNA damage response exonuclease</fullName>
        <ecNumber evidence="1">3.1.-.-</ecNumber>
    </submittedName>
</protein>
<gene>
    <name evidence="1" type="ORF">QWZ15_09730</name>
</gene>
<keyword evidence="1" id="KW-0269">Exonuclease</keyword>
<dbReference type="InterPro" id="IPR050698">
    <property type="entry name" value="MBL"/>
</dbReference>
<dbReference type="SUPFAM" id="SSF56281">
    <property type="entry name" value="Metallo-hydrolase/oxidoreductase"/>
    <property type="match status" value="1"/>
</dbReference>
<sequence length="340" mass="38034">MPTVLKPNLIRLDEKGIYCPQASVYIDPWKPVTKAIITHAHADHARWGMKHYLAHEQSKEILKYRLGKQIHLDTLPYEKVITLNGVRISLHPAGHIPGSAQVRLEYKGEITVISGDYKTESDGMSTPFTPVPCHTFVSECTFGLPVYRWESQETIFRDLNQWWAKNGEEKRCSVVFAYSLGKAQRILRHLDQGMGPVFAHGAIWNTNEALAADGVNLPKVEKVTQNIPKSSFANALILAPPSAAGSPWMKQFSPYRTAICSGWMNIRGARRRRAVDNGFVLSDHADWPGLNQAIEETGAEKILLTHGFQDVFARYLQGRGLKASVLDTIFQGESPDSEDT</sequence>
<keyword evidence="1" id="KW-0540">Nuclease</keyword>
<proteinExistence type="predicted"/>
<dbReference type="PANTHER" id="PTHR11203">
    <property type="entry name" value="CLEAVAGE AND POLYADENYLATION SPECIFICITY FACTOR FAMILY MEMBER"/>
    <property type="match status" value="1"/>
</dbReference>
<dbReference type="InterPro" id="IPR036866">
    <property type="entry name" value="RibonucZ/Hydroxyglut_hydro"/>
</dbReference>
<dbReference type="RefSeq" id="WP_240459252.1">
    <property type="nucleotide sequence ID" value="NZ_JAUFQS010000007.1"/>
</dbReference>
<dbReference type="Proteomes" id="UP001236663">
    <property type="component" value="Unassembled WGS sequence"/>
</dbReference>
<organism evidence="1 2">
    <name type="scientific">Cyclobacterium jeungdonense</name>
    <dbReference type="NCBI Taxonomy" id="708087"/>
    <lineage>
        <taxon>Bacteria</taxon>
        <taxon>Pseudomonadati</taxon>
        <taxon>Bacteroidota</taxon>
        <taxon>Cytophagia</taxon>
        <taxon>Cytophagales</taxon>
        <taxon>Cyclobacteriaceae</taxon>
        <taxon>Cyclobacterium</taxon>
    </lineage>
</organism>
<evidence type="ECO:0000313" key="1">
    <source>
        <dbReference type="EMBL" id="MDN3688109.1"/>
    </source>
</evidence>
<dbReference type="GO" id="GO:0004527">
    <property type="term" value="F:exonuclease activity"/>
    <property type="evidence" value="ECO:0007669"/>
    <property type="project" value="UniProtKB-KW"/>
</dbReference>
<name>A0ABT8C7T6_9BACT</name>
<comment type="caution">
    <text evidence="1">The sequence shown here is derived from an EMBL/GenBank/DDBJ whole genome shotgun (WGS) entry which is preliminary data.</text>
</comment>
<dbReference type="Gene3D" id="3.60.15.10">
    <property type="entry name" value="Ribonuclease Z/Hydroxyacylglutathione hydrolase-like"/>
    <property type="match status" value="1"/>
</dbReference>
<evidence type="ECO:0000313" key="2">
    <source>
        <dbReference type="Proteomes" id="UP001236663"/>
    </source>
</evidence>
<dbReference type="EMBL" id="JAUFQS010000007">
    <property type="protein sequence ID" value="MDN3688109.1"/>
    <property type="molecule type" value="Genomic_DNA"/>
</dbReference>
<dbReference type="InterPro" id="IPR026360">
    <property type="entry name" value="Xnuc_lig_assoc"/>
</dbReference>
<keyword evidence="1" id="KW-0436">Ligase</keyword>
<accession>A0ABT8C7T6</accession>
<dbReference type="GO" id="GO:0016874">
    <property type="term" value="F:ligase activity"/>
    <property type="evidence" value="ECO:0007669"/>
    <property type="project" value="UniProtKB-KW"/>
</dbReference>